<dbReference type="AlphaFoldDB" id="A0A939JUV3"/>
<dbReference type="PROSITE" id="PS50883">
    <property type="entry name" value="EAL"/>
    <property type="match status" value="1"/>
</dbReference>
<dbReference type="RefSeq" id="WP_207258355.1">
    <property type="nucleotide sequence ID" value="NZ_JAFMPP010000011.1"/>
</dbReference>
<dbReference type="Gene3D" id="3.20.20.450">
    <property type="entry name" value="EAL domain"/>
    <property type="match status" value="1"/>
</dbReference>
<dbReference type="InterPro" id="IPR000160">
    <property type="entry name" value="GGDEF_dom"/>
</dbReference>
<dbReference type="NCBIfam" id="TIGR00254">
    <property type="entry name" value="GGDEF"/>
    <property type="match status" value="1"/>
</dbReference>
<dbReference type="SMART" id="SM00052">
    <property type="entry name" value="EAL"/>
    <property type="match status" value="1"/>
</dbReference>
<dbReference type="PROSITE" id="PS50887">
    <property type="entry name" value="GGDEF"/>
    <property type="match status" value="1"/>
</dbReference>
<name>A0A939JUV3_9HYPH</name>
<dbReference type="InterPro" id="IPR001633">
    <property type="entry name" value="EAL_dom"/>
</dbReference>
<dbReference type="InterPro" id="IPR003018">
    <property type="entry name" value="GAF"/>
</dbReference>
<dbReference type="EMBL" id="JAFMPP010000011">
    <property type="protein sequence ID" value="MBO0663545.1"/>
    <property type="molecule type" value="Genomic_DNA"/>
</dbReference>
<dbReference type="Pfam" id="PF01590">
    <property type="entry name" value="GAF"/>
    <property type="match status" value="1"/>
</dbReference>
<gene>
    <name evidence="3" type="ORF">J1C48_13225</name>
</gene>
<dbReference type="PANTHER" id="PTHR44757">
    <property type="entry name" value="DIGUANYLATE CYCLASE DGCP"/>
    <property type="match status" value="1"/>
</dbReference>
<proteinExistence type="predicted"/>
<dbReference type="SUPFAM" id="SSF55781">
    <property type="entry name" value="GAF domain-like"/>
    <property type="match status" value="1"/>
</dbReference>
<dbReference type="Gene3D" id="3.30.450.40">
    <property type="match status" value="1"/>
</dbReference>
<evidence type="ECO:0000313" key="4">
    <source>
        <dbReference type="Proteomes" id="UP000664122"/>
    </source>
</evidence>
<organism evidence="3 4">
    <name type="scientific">Jiella flava</name>
    <dbReference type="NCBI Taxonomy" id="2816857"/>
    <lineage>
        <taxon>Bacteria</taxon>
        <taxon>Pseudomonadati</taxon>
        <taxon>Pseudomonadota</taxon>
        <taxon>Alphaproteobacteria</taxon>
        <taxon>Hyphomicrobiales</taxon>
        <taxon>Aurantimonadaceae</taxon>
        <taxon>Jiella</taxon>
    </lineage>
</organism>
<protein>
    <submittedName>
        <fullName evidence="3">EAL domain-containing protein</fullName>
    </submittedName>
</protein>
<dbReference type="SUPFAM" id="SSF141868">
    <property type="entry name" value="EAL domain-like"/>
    <property type="match status" value="1"/>
</dbReference>
<evidence type="ECO:0000259" key="1">
    <source>
        <dbReference type="PROSITE" id="PS50883"/>
    </source>
</evidence>
<dbReference type="Gene3D" id="3.30.70.270">
    <property type="match status" value="1"/>
</dbReference>
<comment type="caution">
    <text evidence="3">The sequence shown here is derived from an EMBL/GenBank/DDBJ whole genome shotgun (WGS) entry which is preliminary data.</text>
</comment>
<dbReference type="CDD" id="cd01948">
    <property type="entry name" value="EAL"/>
    <property type="match status" value="1"/>
</dbReference>
<dbReference type="Proteomes" id="UP000664122">
    <property type="component" value="Unassembled WGS sequence"/>
</dbReference>
<dbReference type="InterPro" id="IPR029787">
    <property type="entry name" value="Nucleotide_cyclase"/>
</dbReference>
<dbReference type="InterPro" id="IPR043128">
    <property type="entry name" value="Rev_trsase/Diguanyl_cyclase"/>
</dbReference>
<dbReference type="SMART" id="SM00267">
    <property type="entry name" value="GGDEF"/>
    <property type="match status" value="1"/>
</dbReference>
<dbReference type="InterPro" id="IPR052155">
    <property type="entry name" value="Biofilm_reg_signaling"/>
</dbReference>
<dbReference type="InterPro" id="IPR035919">
    <property type="entry name" value="EAL_sf"/>
</dbReference>
<dbReference type="InterPro" id="IPR029016">
    <property type="entry name" value="GAF-like_dom_sf"/>
</dbReference>
<accession>A0A939JUV3</accession>
<dbReference type="CDD" id="cd01949">
    <property type="entry name" value="GGDEF"/>
    <property type="match status" value="1"/>
</dbReference>
<dbReference type="SMART" id="SM00065">
    <property type="entry name" value="GAF"/>
    <property type="match status" value="1"/>
</dbReference>
<evidence type="ECO:0000313" key="3">
    <source>
        <dbReference type="EMBL" id="MBO0663545.1"/>
    </source>
</evidence>
<keyword evidence="4" id="KW-1185">Reference proteome</keyword>
<dbReference type="SUPFAM" id="SSF55073">
    <property type="entry name" value="Nucleotide cyclase"/>
    <property type="match status" value="1"/>
</dbReference>
<dbReference type="Pfam" id="PF00563">
    <property type="entry name" value="EAL"/>
    <property type="match status" value="1"/>
</dbReference>
<feature type="domain" description="GGDEF" evidence="2">
    <location>
        <begin position="191"/>
        <end position="323"/>
    </location>
</feature>
<dbReference type="PANTHER" id="PTHR44757:SF2">
    <property type="entry name" value="BIOFILM ARCHITECTURE MAINTENANCE PROTEIN MBAA"/>
    <property type="match status" value="1"/>
</dbReference>
<evidence type="ECO:0000259" key="2">
    <source>
        <dbReference type="PROSITE" id="PS50887"/>
    </source>
</evidence>
<reference evidence="3" key="1">
    <citation type="submission" date="2021-03" db="EMBL/GenBank/DDBJ databases">
        <title>Whole genome sequence of Jiella sp. CQZ9-1.</title>
        <authorList>
            <person name="Tuo L."/>
        </authorList>
    </citation>
    <scope>NUCLEOTIDE SEQUENCE</scope>
    <source>
        <strain evidence="3">CQZ9-1</strain>
    </source>
</reference>
<feature type="domain" description="EAL" evidence="1">
    <location>
        <begin position="332"/>
        <end position="586"/>
    </location>
</feature>
<sequence length="595" mass="65598">MPIIAKNEAARLAEVERYRRSGAMTGNKLHHIVKLAAKTFGFDHVNITTHYAEDQVVHVHLGEMVMNQQRRSTFCLRPVETGETLVVHDLTQNELFKTFPNVIAHPHLRFYAGAPLISPNGFCLGTLCLLDTKPRQFGPRDAELLADLADLVVEHMELMRLTEEATYDQLTGLRNRPFLLDTMQASIDAGRPSTVLLIDLDGFKEINDSLGHTSGDEALVHAAERLTEFSGKDRLIARLGGDEFVVFIDDLNDVGVAAEIATNLVSRLGEPITIYGHVVHFGASVGVALKSLETKAIQLLGNADLAMYQAKGDGRNCYRIFSRSLRNTALERGNIVLEMQEAWEGGDFELYYQPIVCLPTGVWTGAEALLRWNYPYRGVLQPSEFLPILEKSHLAVDVGSWIIDEACRQAALWRAQITPDFTMAVNLFELQLKSGTLVAVVTDALDRHGLPPQTLQLELTERIVLAQDQQIIDQVRELRRLGVGIAFDDFGTGFASLSALKSYPVSCIKIDRSFMTGLATDIADLSIVTSLINLAKSLSLDTVAEGIETREQRSVIESQPGVRAQGFLFSKPQTAARFEVAWSASSSAPSASKIA</sequence>
<dbReference type="Pfam" id="PF00990">
    <property type="entry name" value="GGDEF"/>
    <property type="match status" value="1"/>
</dbReference>